<dbReference type="EMBL" id="JPRD01000068">
    <property type="protein sequence ID" value="KIF47344.1"/>
    <property type="molecule type" value="Genomic_DNA"/>
</dbReference>
<name>A0A0C1YTD0_9VIBR</name>
<protein>
    <submittedName>
        <fullName evidence="5">Nitroreductase</fullName>
    </submittedName>
</protein>
<reference evidence="5 6" key="1">
    <citation type="submission" date="2014-07" db="EMBL/GenBank/DDBJ databases">
        <title>Unique and conserved regions in Vibrio harveyi and related species in comparison with the shrimp pathogen Vibrio harveyi CAIM 1792.</title>
        <authorList>
            <person name="Espinoza-Valles I."/>
            <person name="Vora G."/>
            <person name="Leekitcharoenphon P."/>
            <person name="Ussery D."/>
            <person name="Hoj L."/>
            <person name="Gomez-Gil B."/>
        </authorList>
    </citation>
    <scope>NUCLEOTIDE SEQUENCE [LARGE SCALE GENOMIC DNA]</scope>
    <source>
        <strain evidence="6">CAIM 1854 / LMG 25443</strain>
    </source>
</reference>
<dbReference type="PATRIC" id="fig|1229493.5.peg.5292"/>
<organism evidence="5 6">
    <name type="scientific">Vibrio owensii CAIM 1854 = LMG 25443</name>
    <dbReference type="NCBI Taxonomy" id="1229493"/>
    <lineage>
        <taxon>Bacteria</taxon>
        <taxon>Pseudomonadati</taxon>
        <taxon>Pseudomonadota</taxon>
        <taxon>Gammaproteobacteria</taxon>
        <taxon>Vibrionales</taxon>
        <taxon>Vibrionaceae</taxon>
        <taxon>Vibrio</taxon>
    </lineage>
</organism>
<dbReference type="SUPFAM" id="SSF55469">
    <property type="entry name" value="FMN-dependent nitroreductase-like"/>
    <property type="match status" value="1"/>
</dbReference>
<keyword evidence="3" id="KW-0560">Oxidoreductase</keyword>
<evidence type="ECO:0000313" key="6">
    <source>
        <dbReference type="Proteomes" id="UP000031586"/>
    </source>
</evidence>
<gene>
    <name evidence="5" type="ORF">H735_28000</name>
</gene>
<feature type="domain" description="Nitroreductase" evidence="4">
    <location>
        <begin position="33"/>
        <end position="202"/>
    </location>
</feature>
<dbReference type="InterPro" id="IPR029479">
    <property type="entry name" value="Nitroreductase"/>
</dbReference>
<dbReference type="InterPro" id="IPR000415">
    <property type="entry name" value="Nitroreductase-like"/>
</dbReference>
<evidence type="ECO:0000256" key="3">
    <source>
        <dbReference type="ARBA" id="ARBA00023002"/>
    </source>
</evidence>
<dbReference type="CDD" id="cd02144">
    <property type="entry name" value="iodotyrosine_dehalogenase"/>
    <property type="match status" value="1"/>
</dbReference>
<keyword evidence="1" id="KW-0285">Flavoprotein</keyword>
<dbReference type="PANTHER" id="PTHR23026">
    <property type="entry name" value="NADPH NITROREDUCTASE"/>
    <property type="match status" value="1"/>
</dbReference>
<dbReference type="RefSeq" id="WP_020194831.1">
    <property type="nucleotide sequence ID" value="NZ_BAOH01000008.1"/>
</dbReference>
<proteinExistence type="predicted"/>
<accession>A0A0C1YTD0</accession>
<evidence type="ECO:0000259" key="4">
    <source>
        <dbReference type="Pfam" id="PF00881"/>
    </source>
</evidence>
<dbReference type="InterPro" id="IPR050627">
    <property type="entry name" value="Nitroreductase/BluB"/>
</dbReference>
<sequence>MSTQEQHHPLNDYVEYPPQEMAARAVHNLEQLQRRHSIRSFSDRPVAKEVIEHCIRAAGTAPSGANHQPWYFVAINSAEVKGQIRQAAEELERSFYEGRAGQEWLDALKPLGTNASKPYLEKAPWLIAVFSQKKGGMSNDGEQANYYVHESVGIATGFLLQALHNAGLGTLTHTPKPMSFLSKICGRDNDVDRPYMLIVTGYPEEDATIPEHAMHKKSLDEIATFIE</sequence>
<dbReference type="GO" id="GO:0016491">
    <property type="term" value="F:oxidoreductase activity"/>
    <property type="evidence" value="ECO:0007669"/>
    <property type="project" value="UniProtKB-KW"/>
</dbReference>
<dbReference type="Proteomes" id="UP000031586">
    <property type="component" value="Unassembled WGS sequence"/>
</dbReference>
<evidence type="ECO:0000256" key="2">
    <source>
        <dbReference type="ARBA" id="ARBA00022643"/>
    </source>
</evidence>
<evidence type="ECO:0000313" key="5">
    <source>
        <dbReference type="EMBL" id="KIF47344.1"/>
    </source>
</evidence>
<comment type="caution">
    <text evidence="5">The sequence shown here is derived from an EMBL/GenBank/DDBJ whole genome shotgun (WGS) entry which is preliminary data.</text>
</comment>
<dbReference type="Gene3D" id="3.40.109.10">
    <property type="entry name" value="NADH Oxidase"/>
    <property type="match status" value="1"/>
</dbReference>
<dbReference type="PANTHER" id="PTHR23026:SF90">
    <property type="entry name" value="IODOTYROSINE DEIODINASE 1"/>
    <property type="match status" value="1"/>
</dbReference>
<dbReference type="AlphaFoldDB" id="A0A0C1YTD0"/>
<keyword evidence="2" id="KW-0288">FMN</keyword>
<evidence type="ECO:0000256" key="1">
    <source>
        <dbReference type="ARBA" id="ARBA00022630"/>
    </source>
</evidence>
<dbReference type="Pfam" id="PF00881">
    <property type="entry name" value="Nitroreductase"/>
    <property type="match status" value="1"/>
</dbReference>